<evidence type="ECO:0000313" key="1">
    <source>
        <dbReference type="EMBL" id="UTI63838.1"/>
    </source>
</evidence>
<protein>
    <submittedName>
        <fullName evidence="1">Uncharacterized protein</fullName>
    </submittedName>
</protein>
<keyword evidence="2" id="KW-1185">Reference proteome</keyword>
<proteinExistence type="predicted"/>
<gene>
    <name evidence="1" type="ORF">NBH00_21145</name>
</gene>
<reference evidence="1 2" key="1">
    <citation type="submission" date="2022-06" db="EMBL/GenBank/DDBJ databases">
        <title>Paraconexibacter antarcticus.</title>
        <authorList>
            <person name="Kim C.S."/>
        </authorList>
    </citation>
    <scope>NUCLEOTIDE SEQUENCE [LARGE SCALE GENOMIC DNA]</scope>
    <source>
        <strain evidence="1 2">02-257</strain>
    </source>
</reference>
<accession>A0ABY5DRF4</accession>
<dbReference type="Proteomes" id="UP001056035">
    <property type="component" value="Chromosome"/>
</dbReference>
<dbReference type="EMBL" id="CP098502">
    <property type="protein sequence ID" value="UTI63838.1"/>
    <property type="molecule type" value="Genomic_DNA"/>
</dbReference>
<evidence type="ECO:0000313" key="2">
    <source>
        <dbReference type="Proteomes" id="UP001056035"/>
    </source>
</evidence>
<sequence length="79" mass="8425">MDDQPAKPEIGDHIRAIDARGDEDAQLLSAVISQQCWPGGGADQTSASARQWVRRWRPVRGMPFAAACGCAAGLCLVCN</sequence>
<name>A0ABY5DRF4_9ACTN</name>
<dbReference type="RefSeq" id="WP_254570559.1">
    <property type="nucleotide sequence ID" value="NZ_CP098502.1"/>
</dbReference>
<organism evidence="1 2">
    <name type="scientific">Paraconexibacter antarcticus</name>
    <dbReference type="NCBI Taxonomy" id="2949664"/>
    <lineage>
        <taxon>Bacteria</taxon>
        <taxon>Bacillati</taxon>
        <taxon>Actinomycetota</taxon>
        <taxon>Thermoleophilia</taxon>
        <taxon>Solirubrobacterales</taxon>
        <taxon>Paraconexibacteraceae</taxon>
        <taxon>Paraconexibacter</taxon>
    </lineage>
</organism>